<comment type="caution">
    <text evidence="2">The sequence shown here is derived from an EMBL/GenBank/DDBJ whole genome shotgun (WGS) entry which is preliminary data.</text>
</comment>
<proteinExistence type="predicted"/>
<dbReference type="EMBL" id="JAVHUY010000045">
    <property type="protein sequence ID" value="MDQ7909673.1"/>
    <property type="molecule type" value="Genomic_DNA"/>
</dbReference>
<keyword evidence="1" id="KW-1133">Transmembrane helix</keyword>
<evidence type="ECO:0000313" key="2">
    <source>
        <dbReference type="EMBL" id="MDQ7909673.1"/>
    </source>
</evidence>
<dbReference type="RefSeq" id="WP_308716933.1">
    <property type="nucleotide sequence ID" value="NZ_JAVHUY010000045.1"/>
</dbReference>
<accession>A0ABU0ZRL1</accession>
<organism evidence="2 3">
    <name type="scientific">Phytohabitans maris</name>
    <dbReference type="NCBI Taxonomy" id="3071409"/>
    <lineage>
        <taxon>Bacteria</taxon>
        <taxon>Bacillati</taxon>
        <taxon>Actinomycetota</taxon>
        <taxon>Actinomycetes</taxon>
        <taxon>Micromonosporales</taxon>
        <taxon>Micromonosporaceae</taxon>
    </lineage>
</organism>
<dbReference type="Proteomes" id="UP001230908">
    <property type="component" value="Unassembled WGS sequence"/>
</dbReference>
<gene>
    <name evidence="2" type="ORF">RB614_34645</name>
</gene>
<keyword evidence="1" id="KW-0472">Membrane</keyword>
<evidence type="ECO:0000313" key="3">
    <source>
        <dbReference type="Proteomes" id="UP001230908"/>
    </source>
</evidence>
<dbReference type="NCBIfam" id="TIGR01167">
    <property type="entry name" value="LPXTG_anchor"/>
    <property type="match status" value="1"/>
</dbReference>
<name>A0ABU0ZRL1_9ACTN</name>
<sequence>MHVRSALRVFAGLGVAGTLVATTAIPAAARAAVELSIFFADSTIAVDGPGKVEGVIMSASEPVVLHQPTVRFDATDLDGVAEIAEEVSSDCTEESPGILVCQDPFDVEVDEFGYSGIFDILVTAAQGATEGDEGTLRMTLTAPGLDPATTEARVRVGEGVDLAAGDAAEVSAAPGAAFTAPLRLRNAGETVAEGAVAVFFGDYGIEAGTRHSNCTYDGNYLNTCTFDQDLAAGSEYAASLASRLRPDTYAPSRDALETVWMTPAEFEDFLKFLGDNGASIGEPGDGPKLTLADAGAMRARGAQADVDPYNNSTYVEVNVTGTNGVDLEAVGATFDGAAGSTHETELGVVNRGPAVLDSSRSGEPITRVIVDVPPGTSAVEVSADCVPFAGENPDWEHPGKPGGRKYQCDPGLFLAPDEELVYPFTFRIDEVVEDAAGAVTANAACECPTFPNDTDKSNDVAKILVNGTGGGGGGLPVTGASTGLVAGAGALLLLAGAAGFVIARRRRTRFVA</sequence>
<feature type="transmembrane region" description="Helical" evidence="1">
    <location>
        <begin position="484"/>
        <end position="503"/>
    </location>
</feature>
<keyword evidence="3" id="KW-1185">Reference proteome</keyword>
<evidence type="ECO:0000256" key="1">
    <source>
        <dbReference type="SAM" id="Phobius"/>
    </source>
</evidence>
<reference evidence="2 3" key="1">
    <citation type="submission" date="2023-08" db="EMBL/GenBank/DDBJ databases">
        <title>Phytohabitans sansha sp. nov., isolated from marine sediment.</title>
        <authorList>
            <person name="Zhao Y."/>
            <person name="Yi K."/>
        </authorList>
    </citation>
    <scope>NUCLEOTIDE SEQUENCE [LARGE SCALE GENOMIC DNA]</scope>
    <source>
        <strain evidence="2 3">ZYX-F-186</strain>
    </source>
</reference>
<keyword evidence="1" id="KW-0812">Transmembrane</keyword>
<protein>
    <submittedName>
        <fullName evidence="2">LPXTG cell wall anchor domain-containing protein</fullName>
    </submittedName>
</protein>